<organism evidence="2 3">
    <name type="scientific">Arcticibacter tournemirensis</name>
    <dbReference type="NCBI Taxonomy" id="699437"/>
    <lineage>
        <taxon>Bacteria</taxon>
        <taxon>Pseudomonadati</taxon>
        <taxon>Bacteroidota</taxon>
        <taxon>Sphingobacteriia</taxon>
        <taxon>Sphingobacteriales</taxon>
        <taxon>Sphingobacteriaceae</taxon>
        <taxon>Arcticibacter</taxon>
    </lineage>
</organism>
<protein>
    <recommendedName>
        <fullName evidence="4">Lipoprotein</fullName>
    </recommendedName>
</protein>
<comment type="caution">
    <text evidence="2">The sequence shown here is derived from an EMBL/GenBank/DDBJ whole genome shotgun (WGS) entry which is preliminary data.</text>
</comment>
<dbReference type="EMBL" id="VWNE01000029">
    <property type="protein sequence ID" value="KAA8479151.1"/>
    <property type="molecule type" value="Genomic_DNA"/>
</dbReference>
<keyword evidence="3" id="KW-1185">Reference proteome</keyword>
<dbReference type="RefSeq" id="WP_141813376.1">
    <property type="nucleotide sequence ID" value="NZ_VFPL01000001.1"/>
</dbReference>
<evidence type="ECO:0000256" key="1">
    <source>
        <dbReference type="SAM" id="SignalP"/>
    </source>
</evidence>
<feature type="chain" id="PRO_5024460146" description="Lipoprotein" evidence="1">
    <location>
        <begin position="20"/>
        <end position="170"/>
    </location>
</feature>
<proteinExistence type="predicted"/>
<dbReference type="PROSITE" id="PS51257">
    <property type="entry name" value="PROKAR_LIPOPROTEIN"/>
    <property type="match status" value="1"/>
</dbReference>
<gene>
    <name evidence="2" type="ORF">F1649_16570</name>
</gene>
<evidence type="ECO:0008006" key="4">
    <source>
        <dbReference type="Google" id="ProtNLM"/>
    </source>
</evidence>
<keyword evidence="1" id="KW-0732">Signal</keyword>
<accession>A0A5M9GZE9</accession>
<dbReference type="AlphaFoldDB" id="A0A5M9GZE9"/>
<sequence>MGKIVFAAILCLLSSCKSASRYTYDEQKYNLIIEYNPWIKIDLNNRVAIMEFHDFKSVDTLDLTTASIDAIKSSFEKNRIGIIHGDVSYGDPLELPAWGLKVKIFRAEKLQAYLSIFNEIHFNNSPVSDGDKHAFRFKDEIYRVLEKSKKFKAVKEKCREQQKKSNEYLM</sequence>
<name>A0A5M9GZE9_9SPHI</name>
<dbReference type="Proteomes" id="UP000322918">
    <property type="component" value="Unassembled WGS sequence"/>
</dbReference>
<evidence type="ECO:0000313" key="2">
    <source>
        <dbReference type="EMBL" id="KAA8479151.1"/>
    </source>
</evidence>
<reference evidence="2 3" key="1">
    <citation type="submission" date="2019-09" db="EMBL/GenBank/DDBJ databases">
        <title>Pararcticibacter amylolyticus gen. nov., sp. nov., isolated from a rottenly hemp rope, and reclassification of Pedobacter tournemirensis as Pararcticibacter tournemirensis comb. nov.</title>
        <authorList>
            <person name="Cai Y."/>
        </authorList>
    </citation>
    <scope>NUCLEOTIDE SEQUENCE [LARGE SCALE GENOMIC DNA]</scope>
    <source>
        <strain evidence="2 3">TF5-37.2-LB10</strain>
    </source>
</reference>
<feature type="signal peptide" evidence="1">
    <location>
        <begin position="1"/>
        <end position="19"/>
    </location>
</feature>
<evidence type="ECO:0000313" key="3">
    <source>
        <dbReference type="Proteomes" id="UP000322918"/>
    </source>
</evidence>